<evidence type="ECO:0008006" key="3">
    <source>
        <dbReference type="Google" id="ProtNLM"/>
    </source>
</evidence>
<dbReference type="Proteomes" id="UP001589810">
    <property type="component" value="Unassembled WGS sequence"/>
</dbReference>
<reference evidence="1 2" key="1">
    <citation type="submission" date="2024-09" db="EMBL/GenBank/DDBJ databases">
        <authorList>
            <person name="Sun Q."/>
            <person name="Mori K."/>
        </authorList>
    </citation>
    <scope>NUCLEOTIDE SEQUENCE [LARGE SCALE GENOMIC DNA]</scope>
    <source>
        <strain evidence="1 2">TBRC 1432</strain>
    </source>
</reference>
<name>A0ABV6N3B4_9PSEU</name>
<sequence>MKSSDVTLHILYGVPCVGKSTAALSLAFHLGIRTVIHTDYVREVQRGFVSPEDAPALMKVTHNAWELRGAYPTPENIAKGFVDHVTEVATGVGLVVNKVVRDGFDAVVEGAHFNGAVIKELRAANADASIRATLLVTETADELIARISSKEANRAHGAERKQWRESVPIILALQDYLIADARNHDIQIATTEEWTKSWLEPATFFTTSTMS</sequence>
<dbReference type="EMBL" id="JBHLUD010000013">
    <property type="protein sequence ID" value="MFC0547090.1"/>
    <property type="molecule type" value="Genomic_DNA"/>
</dbReference>
<gene>
    <name evidence="1" type="ORF">ACFFH7_36655</name>
</gene>
<organism evidence="1 2">
    <name type="scientific">Kutzneria chonburiensis</name>
    <dbReference type="NCBI Taxonomy" id="1483604"/>
    <lineage>
        <taxon>Bacteria</taxon>
        <taxon>Bacillati</taxon>
        <taxon>Actinomycetota</taxon>
        <taxon>Actinomycetes</taxon>
        <taxon>Pseudonocardiales</taxon>
        <taxon>Pseudonocardiaceae</taxon>
        <taxon>Kutzneria</taxon>
    </lineage>
</organism>
<dbReference type="PANTHER" id="PTHR33477:SF3">
    <property type="entry name" value="P-LOOP NTPASE DOMAIN-CONTAINING PROTEIN LPA1 HOMOLOG 1"/>
    <property type="match status" value="1"/>
</dbReference>
<proteinExistence type="predicted"/>
<protein>
    <recommendedName>
        <fullName evidence="3">2-phosphoglycerate kinase</fullName>
    </recommendedName>
</protein>
<accession>A0ABV6N3B4</accession>
<dbReference type="InterPro" id="IPR027417">
    <property type="entry name" value="P-loop_NTPase"/>
</dbReference>
<dbReference type="PANTHER" id="PTHR33477">
    <property type="entry name" value="P-LOOP NTPASE DOMAIN-CONTAINING PROTEIN LPA1 HOMOLOG 1"/>
    <property type="match status" value="1"/>
</dbReference>
<dbReference type="RefSeq" id="WP_273937326.1">
    <property type="nucleotide sequence ID" value="NZ_CP097263.1"/>
</dbReference>
<dbReference type="SUPFAM" id="SSF52540">
    <property type="entry name" value="P-loop containing nucleoside triphosphate hydrolases"/>
    <property type="match status" value="1"/>
</dbReference>
<comment type="caution">
    <text evidence="1">The sequence shown here is derived from an EMBL/GenBank/DDBJ whole genome shotgun (WGS) entry which is preliminary data.</text>
</comment>
<dbReference type="Gene3D" id="3.40.50.300">
    <property type="entry name" value="P-loop containing nucleotide triphosphate hydrolases"/>
    <property type="match status" value="1"/>
</dbReference>
<evidence type="ECO:0000313" key="1">
    <source>
        <dbReference type="EMBL" id="MFC0547090.1"/>
    </source>
</evidence>
<keyword evidence="2" id="KW-1185">Reference proteome</keyword>
<evidence type="ECO:0000313" key="2">
    <source>
        <dbReference type="Proteomes" id="UP001589810"/>
    </source>
</evidence>